<comment type="similarity">
    <text evidence="2">Belongs to the cerato-platanin family.</text>
</comment>
<keyword evidence="3" id="KW-0964">Secreted</keyword>
<comment type="caution">
    <text evidence="5">The sequence shown here is derived from an EMBL/GenBank/DDBJ whole genome shotgun (WGS) entry which is preliminary data.</text>
</comment>
<evidence type="ECO:0000256" key="3">
    <source>
        <dbReference type="ARBA" id="ARBA00022525"/>
    </source>
</evidence>
<dbReference type="CDD" id="cd22778">
    <property type="entry name" value="DPBB_CEPL-like"/>
    <property type="match status" value="1"/>
</dbReference>
<reference evidence="5" key="2">
    <citation type="journal article" name="Front. Microbiol.">
        <title>Degradative Capacity of Two Strains of Rhodonia placenta: From Phenotype to Genotype.</title>
        <authorList>
            <person name="Kolle M."/>
            <person name="Horta M.A.C."/>
            <person name="Nowrousian M."/>
            <person name="Ohm R.A."/>
            <person name="Benz J.P."/>
            <person name="Pilgard A."/>
        </authorList>
    </citation>
    <scope>NUCLEOTIDE SEQUENCE</scope>
    <source>
        <strain evidence="5">FPRL280</strain>
    </source>
</reference>
<accession>A0A8H7U323</accession>
<sequence>MRALTSAAAAGFTLAVAAQSYPKVQITYNYSYDISSTSVESLTCGSQLKAQGYATLGDIPRYPSIGASENVTDANSAACGTCILLQFAGNFASVLVVNHTGEGMVTSKQTMEWLVPEGNITQYPTVVADILGLSPGTSCGLSS</sequence>
<feature type="chain" id="PRO_5034334728" evidence="4">
    <location>
        <begin position="19"/>
        <end position="143"/>
    </location>
</feature>
<gene>
    <name evidence="5" type="ORF">IEO21_04649</name>
</gene>
<dbReference type="GO" id="GO:0005576">
    <property type="term" value="C:extracellular region"/>
    <property type="evidence" value="ECO:0007669"/>
    <property type="project" value="UniProtKB-SubCell"/>
</dbReference>
<evidence type="ECO:0000256" key="2">
    <source>
        <dbReference type="ARBA" id="ARBA00010421"/>
    </source>
</evidence>
<name>A0A8H7U323_9APHY</name>
<dbReference type="InterPro" id="IPR010829">
    <property type="entry name" value="Cerato-platanin"/>
</dbReference>
<evidence type="ECO:0000313" key="6">
    <source>
        <dbReference type="Proteomes" id="UP000639403"/>
    </source>
</evidence>
<feature type="signal peptide" evidence="4">
    <location>
        <begin position="1"/>
        <end position="18"/>
    </location>
</feature>
<dbReference type="Proteomes" id="UP000639403">
    <property type="component" value="Unassembled WGS sequence"/>
</dbReference>
<evidence type="ECO:0000313" key="5">
    <source>
        <dbReference type="EMBL" id="KAF9815286.1"/>
    </source>
</evidence>
<protein>
    <submittedName>
        <fullName evidence="5">Uncharacterized protein</fullName>
    </submittedName>
</protein>
<dbReference type="EMBL" id="JADOXO010000072">
    <property type="protein sequence ID" value="KAF9815286.1"/>
    <property type="molecule type" value="Genomic_DNA"/>
</dbReference>
<evidence type="ECO:0000256" key="4">
    <source>
        <dbReference type="SAM" id="SignalP"/>
    </source>
</evidence>
<proteinExistence type="inferred from homology"/>
<organism evidence="5 6">
    <name type="scientific">Rhodonia placenta</name>
    <dbReference type="NCBI Taxonomy" id="104341"/>
    <lineage>
        <taxon>Eukaryota</taxon>
        <taxon>Fungi</taxon>
        <taxon>Dikarya</taxon>
        <taxon>Basidiomycota</taxon>
        <taxon>Agaricomycotina</taxon>
        <taxon>Agaricomycetes</taxon>
        <taxon>Polyporales</taxon>
        <taxon>Adustoporiaceae</taxon>
        <taxon>Rhodonia</taxon>
    </lineage>
</organism>
<comment type="subcellular location">
    <subcellularLocation>
        <location evidence="1">Secreted</location>
    </subcellularLocation>
</comment>
<dbReference type="SUPFAM" id="SSF50685">
    <property type="entry name" value="Barwin-like endoglucanases"/>
    <property type="match status" value="1"/>
</dbReference>
<dbReference type="Pfam" id="PF07249">
    <property type="entry name" value="Cerato-platanin"/>
    <property type="match status" value="1"/>
</dbReference>
<dbReference type="Gene3D" id="2.40.40.10">
    <property type="entry name" value="RlpA-like domain"/>
    <property type="match status" value="1"/>
</dbReference>
<keyword evidence="4" id="KW-0732">Signal</keyword>
<dbReference type="AlphaFoldDB" id="A0A8H7U323"/>
<dbReference type="InterPro" id="IPR036908">
    <property type="entry name" value="RlpA-like_sf"/>
</dbReference>
<reference evidence="5" key="1">
    <citation type="submission" date="2020-11" db="EMBL/GenBank/DDBJ databases">
        <authorList>
            <person name="Koelle M."/>
            <person name="Horta M.A.C."/>
            <person name="Nowrousian M."/>
            <person name="Ohm R.A."/>
            <person name="Benz P."/>
            <person name="Pilgard A."/>
        </authorList>
    </citation>
    <scope>NUCLEOTIDE SEQUENCE</scope>
    <source>
        <strain evidence="5">FPRL280</strain>
    </source>
</reference>
<evidence type="ECO:0000256" key="1">
    <source>
        <dbReference type="ARBA" id="ARBA00004613"/>
    </source>
</evidence>